<reference evidence="2" key="1">
    <citation type="submission" date="2022-06" db="EMBL/GenBank/DDBJ databases">
        <title>Draft genome sequences of Leminorella grimontii str. JCM5902.</title>
        <authorList>
            <person name="Wakabayashi Y."/>
            <person name="Kojima K."/>
        </authorList>
    </citation>
    <scope>NUCLEOTIDE SEQUENCE</scope>
    <source>
        <strain evidence="2">JCM 5902</strain>
    </source>
</reference>
<dbReference type="Proteomes" id="UP001058124">
    <property type="component" value="Unassembled WGS sequence"/>
</dbReference>
<feature type="coiled-coil region" evidence="1">
    <location>
        <begin position="160"/>
        <end position="223"/>
    </location>
</feature>
<accession>A0AAV5N3M8</accession>
<keyword evidence="3" id="KW-1185">Reference proteome</keyword>
<protein>
    <submittedName>
        <fullName evidence="2">Merozoite surface protein 3b</fullName>
    </submittedName>
</protein>
<keyword evidence="1" id="KW-0175">Coiled coil</keyword>
<sequence length="385" mass="43018">MTSTSLVSYTDRAVQKLKRLGIIVASEPDAPVMTLLDAISNLDNTRVVAIARTLQQQSAFNAIVRENITGMDVANRQGKIVSAFDSIRTDSQEMVKWLDDGKLDLIERVKNGWMVLVRGSIPDRFNKIKETYLDVAKAASEQINREQTILDAYQDYRFGLKQAEIDAQELLKLAEQSLEACKQRLKDAHEAREQATTTDSAELGRLELVRDEALRQMQEEDERYQIVKDLADNLLVAYNSAEAVFARLQQTSSVKERVYRQSMVFFSTNEIVFTALSASMTSLSGLTESTKTLEAMKDGINKGLQTIAEAGNKHLDAGLRAGYGSTIKADSIRSLVNAIVNFQESSYQLIDELRAESENNAKELQSIVEDGKRRFSDMVLKAAVE</sequence>
<dbReference type="RefSeq" id="WP_036024684.1">
    <property type="nucleotide sequence ID" value="NZ_BRLH01000007.1"/>
</dbReference>
<organism evidence="2 3">
    <name type="scientific">Leminorella grimontii</name>
    <dbReference type="NCBI Taxonomy" id="82981"/>
    <lineage>
        <taxon>Bacteria</taxon>
        <taxon>Pseudomonadati</taxon>
        <taxon>Pseudomonadota</taxon>
        <taxon>Gammaproteobacteria</taxon>
        <taxon>Enterobacterales</taxon>
        <taxon>Budviciaceae</taxon>
        <taxon>Leminorella</taxon>
    </lineage>
</organism>
<dbReference type="EMBL" id="BRLH01000007">
    <property type="protein sequence ID" value="GKX56698.1"/>
    <property type="molecule type" value="Genomic_DNA"/>
</dbReference>
<evidence type="ECO:0000313" key="3">
    <source>
        <dbReference type="Proteomes" id="UP001058124"/>
    </source>
</evidence>
<evidence type="ECO:0000313" key="2">
    <source>
        <dbReference type="EMBL" id="GKX56698.1"/>
    </source>
</evidence>
<dbReference type="AlphaFoldDB" id="A0AAV5N3M8"/>
<keyword evidence="2" id="KW-0477">Merozoite</keyword>
<evidence type="ECO:0000256" key="1">
    <source>
        <dbReference type="SAM" id="Coils"/>
    </source>
</evidence>
<gene>
    <name evidence="2" type="ORF">SOASR030_28100</name>
</gene>
<proteinExistence type="predicted"/>
<comment type="caution">
    <text evidence="2">The sequence shown here is derived from an EMBL/GenBank/DDBJ whole genome shotgun (WGS) entry which is preliminary data.</text>
</comment>
<name>A0AAV5N3M8_9GAMM</name>